<sequence length="105" mass="12050">MLTQELMKLHLIKSYNIPYRGHVNQDILECVESFNSTQVMLGAKPDNNLRVQKAISVVNEAWMKFIAAFETHELDDVVELNTVVLKEMDHLVTELVLQYSKSCKA</sequence>
<keyword evidence="2" id="KW-1185">Reference proteome</keyword>
<dbReference type="Proteomes" id="UP000004947">
    <property type="component" value="Unassembled WGS sequence"/>
</dbReference>
<accession>A6DGF0</accession>
<name>A6DGF0_9BACT</name>
<reference evidence="1 2" key="1">
    <citation type="journal article" date="2010" name="J. Bacteriol.">
        <title>Genome sequence of Lentisphaera araneosa HTCC2155T, the type species of the order Lentisphaerales in the phylum Lentisphaerae.</title>
        <authorList>
            <person name="Thrash J.C."/>
            <person name="Cho J.C."/>
            <person name="Vergin K.L."/>
            <person name="Morris R.M."/>
            <person name="Giovannoni S.J."/>
        </authorList>
    </citation>
    <scope>NUCLEOTIDE SEQUENCE [LARGE SCALE GENOMIC DNA]</scope>
    <source>
        <strain evidence="1 2">HTCC2155</strain>
    </source>
</reference>
<evidence type="ECO:0000313" key="2">
    <source>
        <dbReference type="Proteomes" id="UP000004947"/>
    </source>
</evidence>
<comment type="caution">
    <text evidence="1">The sequence shown here is derived from an EMBL/GenBank/DDBJ whole genome shotgun (WGS) entry which is preliminary data.</text>
</comment>
<dbReference type="EMBL" id="ABCK01000002">
    <property type="protein sequence ID" value="EDM29267.1"/>
    <property type="molecule type" value="Genomic_DNA"/>
</dbReference>
<proteinExistence type="predicted"/>
<evidence type="ECO:0000313" key="1">
    <source>
        <dbReference type="EMBL" id="EDM29267.1"/>
    </source>
</evidence>
<organism evidence="1 2">
    <name type="scientific">Lentisphaera araneosa HTCC2155</name>
    <dbReference type="NCBI Taxonomy" id="313628"/>
    <lineage>
        <taxon>Bacteria</taxon>
        <taxon>Pseudomonadati</taxon>
        <taxon>Lentisphaerota</taxon>
        <taxon>Lentisphaeria</taxon>
        <taxon>Lentisphaerales</taxon>
        <taxon>Lentisphaeraceae</taxon>
        <taxon>Lentisphaera</taxon>
    </lineage>
</organism>
<gene>
    <name evidence="1" type="ORF">LNTAR_22794</name>
</gene>
<protein>
    <submittedName>
        <fullName evidence="1">Uncharacterized protein</fullName>
    </submittedName>
</protein>
<dbReference type="AlphaFoldDB" id="A6DGF0"/>